<dbReference type="AlphaFoldDB" id="A0A377R3N2"/>
<dbReference type="InterPro" id="IPR005846">
    <property type="entry name" value="A-D-PHexomutase_a/b/a-III"/>
</dbReference>
<dbReference type="CDD" id="cd03089">
    <property type="entry name" value="PMM_PGM"/>
    <property type="match status" value="1"/>
</dbReference>
<keyword evidence="13" id="KW-1185">Reference proteome</keyword>
<evidence type="ECO:0000259" key="8">
    <source>
        <dbReference type="Pfam" id="PF00408"/>
    </source>
</evidence>
<keyword evidence="6 12" id="KW-0413">Isomerase</keyword>
<reference evidence="12 13" key="1">
    <citation type="submission" date="2018-06" db="EMBL/GenBank/DDBJ databases">
        <authorList>
            <consortium name="Pathogen Informatics"/>
            <person name="Doyle S."/>
        </authorList>
    </citation>
    <scope>NUCLEOTIDE SEQUENCE [LARGE SCALE GENOMIC DNA]</scope>
    <source>
        <strain evidence="12 13">NCTC13336</strain>
    </source>
</reference>
<sequence>MAHAAPEIFKAYDIRGIVGQTLTGHTAYLIGRAIAARAAARGIRSIAVGRDGRLSGAELAAALCRGLTDSGIGVTDTGAVATPMLYFAAVSECGGSGIMITGSHNPPDYNGFKIMLGGETLAGEAIQQLRAAIETEAFVNGSGSVRTLDIAAAYRDAVVSHIKLARPMTVAIDAGNGIAGAYAGGLYRALGCEVQELFCDVDGHFPNHHPDPAKPENLRDLIAAVQNGPAEIGLAFDGDGDRLGVVTKSGSIIYPDRQLMLFARDVLSRNPQAKVIYDVKSTRLLAPWIRRHGGEPVMEKTGHSFIKAAMKRSGALLAGEMSGHTFFKERWYGFDDGMYAGARLLEILARSGNPAVELDSLPQAASTPEINIALPAGADGSQTVAEIAASARFDGARETITIDGLRVEYPDGFGLIRASNTTPVLVLRFEGDTPAALERIRAQFRNALAVKPELVWPQ</sequence>
<evidence type="ECO:0000256" key="3">
    <source>
        <dbReference type="ARBA" id="ARBA00022553"/>
    </source>
</evidence>
<dbReference type="PANTHER" id="PTHR43771:SF2">
    <property type="entry name" value="PHOSPHOMANNOMUTASE_PHOSPHOGLUCOMUTASE"/>
    <property type="match status" value="1"/>
</dbReference>
<evidence type="ECO:0000256" key="1">
    <source>
        <dbReference type="ARBA" id="ARBA00001946"/>
    </source>
</evidence>
<keyword evidence="4 7" id="KW-0479">Metal-binding</keyword>
<dbReference type="EC" id="5.4.2.2" evidence="12"/>
<dbReference type="SUPFAM" id="SSF53738">
    <property type="entry name" value="Phosphoglucomutase, first 3 domains"/>
    <property type="match status" value="3"/>
</dbReference>
<keyword evidence="5 7" id="KW-0460">Magnesium</keyword>
<evidence type="ECO:0000313" key="13">
    <source>
        <dbReference type="Proteomes" id="UP000254293"/>
    </source>
</evidence>
<dbReference type="RefSeq" id="WP_115309266.1">
    <property type="nucleotide sequence ID" value="NZ_UGJJ01000003.1"/>
</dbReference>
<dbReference type="PANTHER" id="PTHR43771">
    <property type="entry name" value="PHOSPHOMANNOMUTASE"/>
    <property type="match status" value="1"/>
</dbReference>
<evidence type="ECO:0000256" key="7">
    <source>
        <dbReference type="RuleBase" id="RU004326"/>
    </source>
</evidence>
<dbReference type="InterPro" id="IPR005843">
    <property type="entry name" value="A-D-PHexomutase_C"/>
</dbReference>
<dbReference type="Pfam" id="PF02879">
    <property type="entry name" value="PGM_PMM_II"/>
    <property type="match status" value="1"/>
</dbReference>
<organism evidence="12 13">
    <name type="scientific">Kingella potus</name>
    <dbReference type="NCBI Taxonomy" id="265175"/>
    <lineage>
        <taxon>Bacteria</taxon>
        <taxon>Pseudomonadati</taxon>
        <taxon>Pseudomonadota</taxon>
        <taxon>Betaproteobacteria</taxon>
        <taxon>Neisseriales</taxon>
        <taxon>Neisseriaceae</taxon>
        <taxon>Kingella</taxon>
    </lineage>
</organism>
<dbReference type="InterPro" id="IPR005845">
    <property type="entry name" value="A-D-PHexomutase_a/b/a-II"/>
</dbReference>
<dbReference type="InterPro" id="IPR036900">
    <property type="entry name" value="A-D-PHexomutase_C_sf"/>
</dbReference>
<dbReference type="Pfam" id="PF02878">
    <property type="entry name" value="PGM_PMM_I"/>
    <property type="match status" value="1"/>
</dbReference>
<evidence type="ECO:0000256" key="5">
    <source>
        <dbReference type="ARBA" id="ARBA00022842"/>
    </source>
</evidence>
<dbReference type="GO" id="GO:0005975">
    <property type="term" value="P:carbohydrate metabolic process"/>
    <property type="evidence" value="ECO:0007669"/>
    <property type="project" value="InterPro"/>
</dbReference>
<dbReference type="Pfam" id="PF02880">
    <property type="entry name" value="PGM_PMM_III"/>
    <property type="match status" value="1"/>
</dbReference>
<dbReference type="InterPro" id="IPR016066">
    <property type="entry name" value="A-D-PHexomutase_CS"/>
</dbReference>
<evidence type="ECO:0000259" key="9">
    <source>
        <dbReference type="Pfam" id="PF02878"/>
    </source>
</evidence>
<dbReference type="Gene3D" id="3.30.310.50">
    <property type="entry name" value="Alpha-D-phosphohexomutase, C-terminal domain"/>
    <property type="match status" value="1"/>
</dbReference>
<dbReference type="PROSITE" id="PS00710">
    <property type="entry name" value="PGM_PMM"/>
    <property type="match status" value="1"/>
</dbReference>
<accession>A0A377R3N2</accession>
<comment type="cofactor">
    <cofactor evidence="1">
        <name>Mg(2+)</name>
        <dbReference type="ChEBI" id="CHEBI:18420"/>
    </cofactor>
</comment>
<evidence type="ECO:0000256" key="2">
    <source>
        <dbReference type="ARBA" id="ARBA00010231"/>
    </source>
</evidence>
<evidence type="ECO:0000256" key="4">
    <source>
        <dbReference type="ARBA" id="ARBA00022723"/>
    </source>
</evidence>
<evidence type="ECO:0000313" key="12">
    <source>
        <dbReference type="EMBL" id="STR03397.1"/>
    </source>
</evidence>
<feature type="domain" description="Alpha-D-phosphohexomutase alpha/beta/alpha" evidence="9">
    <location>
        <begin position="7"/>
        <end position="138"/>
    </location>
</feature>
<dbReference type="PRINTS" id="PR00509">
    <property type="entry name" value="PGMPMM"/>
</dbReference>
<dbReference type="Gene3D" id="3.40.120.10">
    <property type="entry name" value="Alpha-D-Glucose-1,6-Bisphosphate, subunit A, domain 3"/>
    <property type="match status" value="3"/>
</dbReference>
<dbReference type="SUPFAM" id="SSF55957">
    <property type="entry name" value="Phosphoglucomutase, C-terminal domain"/>
    <property type="match status" value="1"/>
</dbReference>
<feature type="domain" description="Alpha-D-phosphohexomutase C-terminal" evidence="8">
    <location>
        <begin position="369"/>
        <end position="446"/>
    </location>
</feature>
<keyword evidence="3" id="KW-0597">Phosphoprotein</keyword>
<dbReference type="InterPro" id="IPR016055">
    <property type="entry name" value="A-D-PHexomutase_a/b/a-I/II/III"/>
</dbReference>
<comment type="similarity">
    <text evidence="2 7">Belongs to the phosphohexose mutase family.</text>
</comment>
<dbReference type="Pfam" id="PF00408">
    <property type="entry name" value="PGM_PMM_IV"/>
    <property type="match status" value="1"/>
</dbReference>
<dbReference type="GO" id="GO:0004614">
    <property type="term" value="F:phosphoglucomutase activity"/>
    <property type="evidence" value="ECO:0007669"/>
    <property type="project" value="UniProtKB-EC"/>
</dbReference>
<gene>
    <name evidence="12" type="primary">algC</name>
    <name evidence="12" type="ORF">NCTC13336_02319</name>
</gene>
<dbReference type="InterPro" id="IPR005844">
    <property type="entry name" value="A-D-PHexomutase_a/b/a-I"/>
</dbReference>
<evidence type="ECO:0000259" key="10">
    <source>
        <dbReference type="Pfam" id="PF02879"/>
    </source>
</evidence>
<protein>
    <submittedName>
        <fullName evidence="12">Phosphomannomutase/phosphoglucomutase</fullName>
        <ecNumber evidence="12">5.4.2.2</ecNumber>
    </submittedName>
</protein>
<evidence type="ECO:0000256" key="6">
    <source>
        <dbReference type="ARBA" id="ARBA00023235"/>
    </source>
</evidence>
<dbReference type="InterPro" id="IPR005841">
    <property type="entry name" value="Alpha-D-phosphohexomutase_SF"/>
</dbReference>
<evidence type="ECO:0000259" key="11">
    <source>
        <dbReference type="Pfam" id="PF02880"/>
    </source>
</evidence>
<proteinExistence type="inferred from homology"/>
<dbReference type="Proteomes" id="UP000254293">
    <property type="component" value="Unassembled WGS sequence"/>
</dbReference>
<dbReference type="EMBL" id="UGJJ01000003">
    <property type="protein sequence ID" value="STR03397.1"/>
    <property type="molecule type" value="Genomic_DNA"/>
</dbReference>
<dbReference type="OrthoDB" id="9803322at2"/>
<name>A0A377R3N2_9NEIS</name>
<feature type="domain" description="Alpha-D-phosphohexomutase alpha/beta/alpha" evidence="11">
    <location>
        <begin position="255"/>
        <end position="358"/>
    </location>
</feature>
<dbReference type="GO" id="GO:0000287">
    <property type="term" value="F:magnesium ion binding"/>
    <property type="evidence" value="ECO:0007669"/>
    <property type="project" value="InterPro"/>
</dbReference>
<feature type="domain" description="Alpha-D-phosphohexomutase alpha/beta/alpha" evidence="10">
    <location>
        <begin position="153"/>
        <end position="250"/>
    </location>
</feature>